<dbReference type="PANTHER" id="PTHR48012">
    <property type="entry name" value="STERILE20-LIKE KINASE, ISOFORM B-RELATED"/>
    <property type="match status" value="1"/>
</dbReference>
<dbReference type="CDD" id="cd06627">
    <property type="entry name" value="STKc_Cdc7_like"/>
    <property type="match status" value="1"/>
</dbReference>
<gene>
    <name evidence="7" type="ORF">PBRASI_LOCUS1524</name>
</gene>
<evidence type="ECO:0000256" key="4">
    <source>
        <dbReference type="PROSITE-ProRule" id="PRU10141"/>
    </source>
</evidence>
<feature type="compositionally biased region" description="Low complexity" evidence="5">
    <location>
        <begin position="1231"/>
        <end position="1253"/>
    </location>
</feature>
<dbReference type="EC" id="2.7.11.1" evidence="1"/>
<dbReference type="SUPFAM" id="SSF48371">
    <property type="entry name" value="ARM repeat"/>
    <property type="match status" value="1"/>
</dbReference>
<dbReference type="FunFam" id="3.30.200.20:FF:000042">
    <property type="entry name" value="Aurora kinase A"/>
    <property type="match status" value="1"/>
</dbReference>
<dbReference type="EMBL" id="CAJVPI010000100">
    <property type="protein sequence ID" value="CAG8479993.1"/>
    <property type="molecule type" value="Genomic_DNA"/>
</dbReference>
<evidence type="ECO:0000313" key="7">
    <source>
        <dbReference type="EMBL" id="CAG8479993.1"/>
    </source>
</evidence>
<evidence type="ECO:0000256" key="3">
    <source>
        <dbReference type="ARBA" id="ARBA00022840"/>
    </source>
</evidence>
<dbReference type="InterPro" id="IPR008271">
    <property type="entry name" value="Ser/Thr_kinase_AS"/>
</dbReference>
<feature type="compositionally biased region" description="Basic residues" evidence="5">
    <location>
        <begin position="472"/>
        <end position="488"/>
    </location>
</feature>
<dbReference type="InterPro" id="IPR011009">
    <property type="entry name" value="Kinase-like_dom_sf"/>
</dbReference>
<feature type="region of interest" description="Disordered" evidence="5">
    <location>
        <begin position="1177"/>
        <end position="1305"/>
    </location>
</feature>
<feature type="binding site" evidence="4">
    <location>
        <position position="50"/>
    </location>
    <ligand>
        <name>ATP</name>
        <dbReference type="ChEBI" id="CHEBI:30616"/>
    </ligand>
</feature>
<feature type="compositionally biased region" description="Low complexity" evidence="5">
    <location>
        <begin position="1275"/>
        <end position="1299"/>
    </location>
</feature>
<dbReference type="InterPro" id="IPR017441">
    <property type="entry name" value="Protein_kinase_ATP_BS"/>
</dbReference>
<dbReference type="Gene3D" id="1.10.510.10">
    <property type="entry name" value="Transferase(Phosphotransferase) domain 1"/>
    <property type="match status" value="1"/>
</dbReference>
<dbReference type="PROSITE" id="PS00107">
    <property type="entry name" value="PROTEIN_KINASE_ATP"/>
    <property type="match status" value="1"/>
</dbReference>
<keyword evidence="2 4" id="KW-0547">Nucleotide-binding</keyword>
<dbReference type="GO" id="GO:0005524">
    <property type="term" value="F:ATP binding"/>
    <property type="evidence" value="ECO:0007669"/>
    <property type="project" value="UniProtKB-UniRule"/>
</dbReference>
<dbReference type="GO" id="GO:0005737">
    <property type="term" value="C:cytoplasm"/>
    <property type="evidence" value="ECO:0007669"/>
    <property type="project" value="TreeGrafter"/>
</dbReference>
<feature type="compositionally biased region" description="Acidic residues" evidence="5">
    <location>
        <begin position="1337"/>
        <end position="1347"/>
    </location>
</feature>
<organism evidence="7 8">
    <name type="scientific">Paraglomus brasilianum</name>
    <dbReference type="NCBI Taxonomy" id="144538"/>
    <lineage>
        <taxon>Eukaryota</taxon>
        <taxon>Fungi</taxon>
        <taxon>Fungi incertae sedis</taxon>
        <taxon>Mucoromycota</taxon>
        <taxon>Glomeromycotina</taxon>
        <taxon>Glomeromycetes</taxon>
        <taxon>Paraglomerales</taxon>
        <taxon>Paraglomeraceae</taxon>
        <taxon>Paraglomus</taxon>
    </lineage>
</organism>
<feature type="region of interest" description="Disordered" evidence="5">
    <location>
        <begin position="349"/>
        <end position="387"/>
    </location>
</feature>
<feature type="compositionally biased region" description="Polar residues" evidence="5">
    <location>
        <begin position="500"/>
        <end position="513"/>
    </location>
</feature>
<dbReference type="SUPFAM" id="SSF56112">
    <property type="entry name" value="Protein kinase-like (PK-like)"/>
    <property type="match status" value="1"/>
</dbReference>
<dbReference type="FunFam" id="1.10.510.10:FF:000571">
    <property type="entry name" value="Maternal embryonic leucine zipper kinase"/>
    <property type="match status" value="1"/>
</dbReference>
<dbReference type="InterPro" id="IPR016024">
    <property type="entry name" value="ARM-type_fold"/>
</dbReference>
<reference evidence="7" key="1">
    <citation type="submission" date="2021-06" db="EMBL/GenBank/DDBJ databases">
        <authorList>
            <person name="Kallberg Y."/>
            <person name="Tangrot J."/>
            <person name="Rosling A."/>
        </authorList>
    </citation>
    <scope>NUCLEOTIDE SEQUENCE</scope>
    <source>
        <strain evidence="7">BR232B</strain>
    </source>
</reference>
<evidence type="ECO:0000256" key="1">
    <source>
        <dbReference type="ARBA" id="ARBA00012513"/>
    </source>
</evidence>
<dbReference type="GO" id="GO:0004674">
    <property type="term" value="F:protein serine/threonine kinase activity"/>
    <property type="evidence" value="ECO:0007669"/>
    <property type="project" value="UniProtKB-EC"/>
</dbReference>
<accession>A0A9N8W7J7</accession>
<sequence>MGSNPINQSHGRQLTFSTQTLIFGDCLGRGAFGSVYKALNLQTGQAVAVKQIKLTNIPNSELDVIMMEIDLLSNLNHPNIVKYIGSVKNDDNLYIILEFCENGSLHTMCKKFGKFPEDLIARYIGQVLQGLIYLHDQGVIHRDIKGANILTTTEGTVKLADFGVATKTSALNDYAAVGSPYWMAPEIIELSGATTASDIWSVGCVVIELLEGKPPYYYLEPYPALFRMVQDEHPPLPESASPAVKDFLKQCFQKDANLRVSAKKLLKHSWIANANKKYTDSMRQIITQPGYYEDVQRVQEWNELIQSPSDSHEPVLVTRPRADSFPSKLPLSPFLNQHYNNQNLAVTGSSTSMQSLSDYDSDEWGTSIPSRRNRRKIMEPEPEGEENWDDVQFDSMMMNKMFGRSEPLDYVGTIEEEVEYEDDNRTIRVSGFAPQQEQVFTGSGSNKGKERADDSQPESSSMQRTLIEGHSRPRARSQQHRKRRSWLGRKHEYGKKLSGRPTSAPVSSASNDLPANMKDPFSQPIFPDGHTIILLEKPLPPLPPIKVIQPPPQSSDESHYVTPPISPPMSPIIENQTTAIPNITAEPSGSRSSQKLRLYQEVDEDSYDDAFRDDQNLKLNMQHSNKSWLRDDLSDEDDPFMEISEEFGEMDLKANIARDKYARACSQLAVLINQLQPITAEDSLLNSCIQLMDLLTEYKELKNHLIIVHGVIPILETLELCSSERVVVRLLKIVNFIIEDNKNLREKLCVVGGVPVIMNFASRPYSYEIRREAAIFIKRMCYTSTLTLQMFISCRGLKKLVGFLNEAYEQHKELVWIGVNCVWNVFQLPGPTTKNDFCRLFAKSSLLDPLSVTLEHALYDSNPSVTKYIDRIVNIFLLFSQTEAESMVNGRVISRLFDILNKLPPNLHVVMLKCIKNLSMNSNTLEALENVDAIEVLTEILVKSAPTYSPEISNQVLNTMYNLCRINKTRQEKGARAGIVPHLMYFVEKRMTLKQFALPILFDMAHAGRTCRNILWQHNGLHFYLSLLTDPYWQVNAMESILTWLQEEPARVEPILLERKSYEFIIRAFIGAKANSFENILEPLYMITRLSNQLTIALARPNFFRHLLNRLNHPKAVARVNLLRILKTICEADHSVVAKYGLFDVVTRVSQEDGSMLVRELAREVLEQAYFVPSATTSRSSLIPTTPAPETIKEEDEQQGNIGIGGASVVENTQTESLSPTDNTLRRHRPSTSSLSPLPQRQQFPRRPLSSPSTLTPEITRLIYSPRPPSPRPRPTSMSSRRTAASGNIATSTNSSTTSVDFPYESIRKRQDSRTIKKLTLQKSFELQKLSGQNNDTEIEAEGDTEGADVVNKMNSASSSHSGESDDGHKNTTTDANNTRGRRRSVPQRIMGWVKHVVRRSDKKR</sequence>
<dbReference type="PROSITE" id="PS00108">
    <property type="entry name" value="PROTEIN_KINASE_ST"/>
    <property type="match status" value="1"/>
</dbReference>
<evidence type="ECO:0000259" key="6">
    <source>
        <dbReference type="PROSITE" id="PS50011"/>
    </source>
</evidence>
<feature type="compositionally biased region" description="Basic residues" evidence="5">
    <location>
        <begin position="1396"/>
        <end position="1405"/>
    </location>
</feature>
<dbReference type="PROSITE" id="PS50011">
    <property type="entry name" value="PROTEIN_KINASE_DOM"/>
    <property type="match status" value="1"/>
</dbReference>
<keyword evidence="3 4" id="KW-0067">ATP-binding</keyword>
<feature type="region of interest" description="Disordered" evidence="5">
    <location>
        <begin position="429"/>
        <end position="518"/>
    </location>
</feature>
<dbReference type="Pfam" id="PF00069">
    <property type="entry name" value="Pkinase"/>
    <property type="match status" value="1"/>
</dbReference>
<dbReference type="InterPro" id="IPR050629">
    <property type="entry name" value="STE20/SPS1-PAK"/>
</dbReference>
<feature type="compositionally biased region" description="Polar residues" evidence="5">
    <location>
        <begin position="433"/>
        <end position="446"/>
    </location>
</feature>
<feature type="compositionally biased region" description="Polar residues" evidence="5">
    <location>
        <begin position="1210"/>
        <end position="1223"/>
    </location>
</feature>
<proteinExistence type="predicted"/>
<evidence type="ECO:0000313" key="8">
    <source>
        <dbReference type="Proteomes" id="UP000789739"/>
    </source>
</evidence>
<evidence type="ECO:0000256" key="2">
    <source>
        <dbReference type="ARBA" id="ARBA00022741"/>
    </source>
</evidence>
<dbReference type="InterPro" id="IPR000719">
    <property type="entry name" value="Prot_kinase_dom"/>
</dbReference>
<name>A0A9N8W7J7_9GLOM</name>
<protein>
    <recommendedName>
        <fullName evidence="1">non-specific serine/threonine protein kinase</fullName>
        <ecNumber evidence="1">2.7.11.1</ecNumber>
    </recommendedName>
</protein>
<dbReference type="SMART" id="SM00220">
    <property type="entry name" value="S_TKc"/>
    <property type="match status" value="1"/>
</dbReference>
<dbReference type="InterPro" id="IPR011989">
    <property type="entry name" value="ARM-like"/>
</dbReference>
<dbReference type="PANTHER" id="PTHR48012:SF26">
    <property type="entry name" value="SERINE_THREONINE-PROTEIN KINASE DDB_G0283821-RELATED"/>
    <property type="match status" value="1"/>
</dbReference>
<keyword evidence="8" id="KW-1185">Reference proteome</keyword>
<dbReference type="Proteomes" id="UP000789739">
    <property type="component" value="Unassembled WGS sequence"/>
</dbReference>
<dbReference type="OrthoDB" id="8693905at2759"/>
<comment type="caution">
    <text evidence="7">The sequence shown here is derived from an EMBL/GenBank/DDBJ whole genome shotgun (WGS) entry which is preliminary data.</text>
</comment>
<feature type="compositionally biased region" description="Polar residues" evidence="5">
    <location>
        <begin position="349"/>
        <end position="358"/>
    </location>
</feature>
<feature type="compositionally biased region" description="Basic and acidic residues" evidence="5">
    <location>
        <begin position="1363"/>
        <end position="1372"/>
    </location>
</feature>
<feature type="domain" description="Protein kinase" evidence="6">
    <location>
        <begin position="21"/>
        <end position="271"/>
    </location>
</feature>
<dbReference type="Gene3D" id="1.25.10.10">
    <property type="entry name" value="Leucine-rich Repeat Variant"/>
    <property type="match status" value="2"/>
</dbReference>
<feature type="region of interest" description="Disordered" evidence="5">
    <location>
        <begin position="1332"/>
        <end position="1405"/>
    </location>
</feature>
<evidence type="ECO:0000256" key="5">
    <source>
        <dbReference type="SAM" id="MobiDB-lite"/>
    </source>
</evidence>